<feature type="chain" id="PRO_5017177486" evidence="1">
    <location>
        <begin position="23"/>
        <end position="228"/>
    </location>
</feature>
<reference evidence="2 3" key="1">
    <citation type="journal article" date="2017" name="ISME J.">
        <title>Energy and carbon metabolisms in a deep terrestrial subsurface fluid microbial community.</title>
        <authorList>
            <person name="Momper L."/>
            <person name="Jungbluth S.P."/>
            <person name="Lee M.D."/>
            <person name="Amend J.P."/>
        </authorList>
    </citation>
    <scope>NUCLEOTIDE SEQUENCE [LARGE SCALE GENOMIC DNA]</scope>
    <source>
        <strain evidence="2">SURF_26</strain>
    </source>
</reference>
<dbReference type="Gene3D" id="1.25.10.10">
    <property type="entry name" value="Leucine-rich Repeat Variant"/>
    <property type="match status" value="1"/>
</dbReference>
<sequence length="228" mass="25630">MNNMIKKCVPSLLLMSVVLTHAVCADVAQPEEGFNALKAVFFVPAAFIQLIAYDIPRGIGTAFVPGANKAKKYEADLNSSDWVTRYTAVIEIEKKRKADLYPLLIRSLSDNQVVVALRAHDVLKQADRKTIVPLLINNLNSRDPWTRKLTVDILASLNDPEATKQLVFMANDDDPAVRLSALLALEQLSQENLLFNYYPVASTSSPRDNITNWWYMRGKVIKKIQENQ</sequence>
<evidence type="ECO:0000313" key="2">
    <source>
        <dbReference type="EMBL" id="RJP60991.1"/>
    </source>
</evidence>
<proteinExistence type="predicted"/>
<name>A0A3A4RHI1_9BACT</name>
<dbReference type="InterPro" id="IPR011989">
    <property type="entry name" value="ARM-like"/>
</dbReference>
<protein>
    <submittedName>
        <fullName evidence="2">HEAT repeat domain-containing protein</fullName>
    </submittedName>
</protein>
<organism evidence="2 3">
    <name type="scientific">Candidatus Auribacter fodinae</name>
    <dbReference type="NCBI Taxonomy" id="2093366"/>
    <lineage>
        <taxon>Bacteria</taxon>
        <taxon>Pseudomonadati</taxon>
        <taxon>Candidatus Auribacterota</taxon>
        <taxon>Candidatus Auribacteria</taxon>
        <taxon>Candidatus Auribacterales</taxon>
        <taxon>Candidatus Auribacteraceae</taxon>
        <taxon>Candidatus Auribacter</taxon>
    </lineage>
</organism>
<gene>
    <name evidence="2" type="ORF">C4541_03050</name>
</gene>
<feature type="signal peptide" evidence="1">
    <location>
        <begin position="1"/>
        <end position="22"/>
    </location>
</feature>
<dbReference type="SUPFAM" id="SSF48371">
    <property type="entry name" value="ARM repeat"/>
    <property type="match status" value="1"/>
</dbReference>
<dbReference type="InterPro" id="IPR016024">
    <property type="entry name" value="ARM-type_fold"/>
</dbReference>
<comment type="caution">
    <text evidence="2">The sequence shown here is derived from an EMBL/GenBank/DDBJ whole genome shotgun (WGS) entry which is preliminary data.</text>
</comment>
<accession>A0A3A4RHI1</accession>
<evidence type="ECO:0000313" key="3">
    <source>
        <dbReference type="Proteomes" id="UP000266426"/>
    </source>
</evidence>
<dbReference type="Pfam" id="PF13646">
    <property type="entry name" value="HEAT_2"/>
    <property type="match status" value="1"/>
</dbReference>
<dbReference type="EMBL" id="QZJZ01000018">
    <property type="protein sequence ID" value="RJP60991.1"/>
    <property type="molecule type" value="Genomic_DNA"/>
</dbReference>
<dbReference type="Proteomes" id="UP000266426">
    <property type="component" value="Unassembled WGS sequence"/>
</dbReference>
<evidence type="ECO:0000256" key="1">
    <source>
        <dbReference type="SAM" id="SignalP"/>
    </source>
</evidence>
<keyword evidence="1" id="KW-0732">Signal</keyword>
<dbReference type="AlphaFoldDB" id="A0A3A4RHI1"/>